<dbReference type="RefSeq" id="WP_329082159.1">
    <property type="nucleotide sequence ID" value="NZ_CP109495.1"/>
</dbReference>
<keyword evidence="1" id="KW-0812">Transmembrane</keyword>
<dbReference type="Proteomes" id="UP001432209">
    <property type="component" value="Chromosome"/>
</dbReference>
<reference evidence="2" key="1">
    <citation type="submission" date="2022-10" db="EMBL/GenBank/DDBJ databases">
        <title>The complete genomes of actinobacterial strains from the NBC collection.</title>
        <authorList>
            <person name="Joergensen T.S."/>
            <person name="Alvarez Arevalo M."/>
            <person name="Sterndorff E.B."/>
            <person name="Faurdal D."/>
            <person name="Vuksanovic O."/>
            <person name="Mourched A.-S."/>
            <person name="Charusanti P."/>
            <person name="Shaw S."/>
            <person name="Blin K."/>
            <person name="Weber T."/>
        </authorList>
    </citation>
    <scope>NUCLEOTIDE SEQUENCE</scope>
    <source>
        <strain evidence="2">NBC_01432</strain>
    </source>
</reference>
<sequence length="289" mass="31156">MAPDASTASEVTSSVILPGRRRGVATRLEQGVLIMESRAFERRIPVAAIERVEITGAKGRSLVLVLTAPEKTHGESWKVDSRSAPAVRAFADALRMLLPVRDAGEVRTDGALLVTRVPLEKPAIGWRRAALRLSVSLYLLAAAAMLMTGLLGAYGWYAALACWLIGSLAIPIRHGVSAGWDMAREAWRLRTSGVLVEGRKSYYGSYEFTDLDGRIRSLRDSYESEERVRVLYDPADPQQTAQVGHRTAGTLAFGGLVCLLSLAMVIALAAIGLAGPLAALRVLSVDALY</sequence>
<feature type="transmembrane region" description="Helical" evidence="1">
    <location>
        <begin position="251"/>
        <end position="274"/>
    </location>
</feature>
<evidence type="ECO:0000256" key="1">
    <source>
        <dbReference type="SAM" id="Phobius"/>
    </source>
</evidence>
<keyword evidence="1" id="KW-0472">Membrane</keyword>
<keyword evidence="1" id="KW-1133">Transmembrane helix</keyword>
<evidence type="ECO:0000313" key="3">
    <source>
        <dbReference type="Proteomes" id="UP001432209"/>
    </source>
</evidence>
<evidence type="ECO:0008006" key="4">
    <source>
        <dbReference type="Google" id="ProtNLM"/>
    </source>
</evidence>
<accession>A0ABZ2AEG1</accession>
<name>A0ABZ2AEG1_STRNV</name>
<proteinExistence type="predicted"/>
<evidence type="ECO:0000313" key="2">
    <source>
        <dbReference type="EMBL" id="WUX57088.1"/>
    </source>
</evidence>
<protein>
    <recommendedName>
        <fullName evidence="4">DUF3592 domain-containing protein</fullName>
    </recommendedName>
</protein>
<feature type="transmembrane region" description="Helical" evidence="1">
    <location>
        <begin position="129"/>
        <end position="148"/>
    </location>
</feature>
<keyword evidence="3" id="KW-1185">Reference proteome</keyword>
<feature type="transmembrane region" description="Helical" evidence="1">
    <location>
        <begin position="154"/>
        <end position="172"/>
    </location>
</feature>
<dbReference type="EMBL" id="CP109495">
    <property type="protein sequence ID" value="WUX57088.1"/>
    <property type="molecule type" value="Genomic_DNA"/>
</dbReference>
<gene>
    <name evidence="2" type="ORF">OG442_39190</name>
</gene>
<organism evidence="2 3">
    <name type="scientific">Streptomyces niveus</name>
    <name type="common">Streptomyces spheroides</name>
    <dbReference type="NCBI Taxonomy" id="193462"/>
    <lineage>
        <taxon>Bacteria</taxon>
        <taxon>Bacillati</taxon>
        <taxon>Actinomycetota</taxon>
        <taxon>Actinomycetes</taxon>
        <taxon>Kitasatosporales</taxon>
        <taxon>Streptomycetaceae</taxon>
        <taxon>Streptomyces</taxon>
    </lineage>
</organism>